<feature type="region of interest" description="Disordered" evidence="2">
    <location>
        <begin position="135"/>
        <end position="186"/>
    </location>
</feature>
<sequence>MAHAKPESSAGAKGAEKAQSTASTTAPAPASLHAPAPVSAPAPTQTQLPPRAALTHNSQEDMTATAIVMPPPLPLDFETSPDAIALQNAMAILQMQRRRAEADIVALQRAKNEALANPEAFLRDLQSGAVQMAGGIMPGEKRNTGEIIPSYSDSDTSESDVEMNSANNTNDTSNTKASANNDNAGEGSSAQLLAAARAGKKKVKIPKPSWTKLPSEQNIVRCPPINWAQYAVVGESLDKLHAEQVKRPNGGVPAFFTQNGTYEFRAGGGAGSGGPAATATGPGETYLGVAAPYVPGRDVLPDKRRTGSVATNSGGRKNAKGPGRPARK</sequence>
<feature type="compositionally biased region" description="Low complexity" evidence="2">
    <location>
        <begin position="18"/>
        <end position="47"/>
    </location>
</feature>
<feature type="region of interest" description="Disordered" evidence="2">
    <location>
        <begin position="295"/>
        <end position="328"/>
    </location>
</feature>
<keyword evidence="4" id="KW-1185">Reference proteome</keyword>
<reference evidence="3 4" key="1">
    <citation type="submission" date="2015-03" db="EMBL/GenBank/DDBJ databases">
        <authorList>
            <person name="Radwan O."/>
            <person name="Al-Naeli F.A."/>
            <person name="Rendon G.A."/>
            <person name="Fields C."/>
        </authorList>
    </citation>
    <scope>NUCLEOTIDE SEQUENCE [LARGE SCALE GENOMIC DNA]</scope>
    <source>
        <strain evidence="3">CR-DP1</strain>
    </source>
</reference>
<name>A0A0F4Z8A7_9PEZI</name>
<protein>
    <submittedName>
        <fullName evidence="3">Uncharacterized protein</fullName>
    </submittedName>
</protein>
<dbReference type="PANTHER" id="PTHR22705">
    <property type="entry name" value="ZINC FINGER, ZZ DOMAIN CONTAINING 3"/>
    <property type="match status" value="1"/>
</dbReference>
<proteinExistence type="predicted"/>
<dbReference type="AlphaFoldDB" id="A0A0F4Z8A7"/>
<evidence type="ECO:0000256" key="2">
    <source>
        <dbReference type="SAM" id="MobiDB-lite"/>
    </source>
</evidence>
<evidence type="ECO:0000313" key="4">
    <source>
        <dbReference type="Proteomes" id="UP000033483"/>
    </source>
</evidence>
<dbReference type="InterPro" id="IPR037830">
    <property type="entry name" value="ZZZ3"/>
</dbReference>
<dbReference type="PANTHER" id="PTHR22705:SF0">
    <property type="entry name" value="ZZ-TYPE ZINC FINGER-CONTAINING PROTEIN 3"/>
    <property type="match status" value="1"/>
</dbReference>
<dbReference type="OrthoDB" id="20473at2759"/>
<feature type="region of interest" description="Disordered" evidence="2">
    <location>
        <begin position="1"/>
        <end position="49"/>
    </location>
</feature>
<feature type="compositionally biased region" description="Low complexity" evidence="2">
    <location>
        <begin position="164"/>
        <end position="181"/>
    </location>
</feature>
<feature type="coiled-coil region" evidence="1">
    <location>
        <begin position="83"/>
        <end position="117"/>
    </location>
</feature>
<comment type="caution">
    <text evidence="3">The sequence shown here is derived from an EMBL/GenBank/DDBJ whole genome shotgun (WGS) entry which is preliminary data.</text>
</comment>
<evidence type="ECO:0000256" key="1">
    <source>
        <dbReference type="SAM" id="Coils"/>
    </source>
</evidence>
<keyword evidence="1" id="KW-0175">Coiled coil</keyword>
<evidence type="ECO:0000313" key="3">
    <source>
        <dbReference type="EMBL" id="KKA26732.1"/>
    </source>
</evidence>
<organism evidence="3 4">
    <name type="scientific">Thielaviopsis punctulata</name>
    <dbReference type="NCBI Taxonomy" id="72032"/>
    <lineage>
        <taxon>Eukaryota</taxon>
        <taxon>Fungi</taxon>
        <taxon>Dikarya</taxon>
        <taxon>Ascomycota</taxon>
        <taxon>Pezizomycotina</taxon>
        <taxon>Sordariomycetes</taxon>
        <taxon>Hypocreomycetidae</taxon>
        <taxon>Microascales</taxon>
        <taxon>Ceratocystidaceae</taxon>
        <taxon>Thielaviopsis</taxon>
    </lineage>
</organism>
<gene>
    <name evidence="3" type="ORF">TD95_000870</name>
</gene>
<accession>A0A0F4Z8A7</accession>
<dbReference type="Proteomes" id="UP000033483">
    <property type="component" value="Unassembled WGS sequence"/>
</dbReference>
<dbReference type="EMBL" id="LAEV01001983">
    <property type="protein sequence ID" value="KKA26732.1"/>
    <property type="molecule type" value="Genomic_DNA"/>
</dbReference>